<dbReference type="AlphaFoldDB" id="A0A8J6UJI7"/>
<feature type="domain" description="Endo-beta-1,6-galactanase-like" evidence="2">
    <location>
        <begin position="35"/>
        <end position="396"/>
    </location>
</feature>
<keyword evidence="3" id="KW-0624">Polysaccharide degradation</keyword>
<dbReference type="Proteomes" id="UP000602057">
    <property type="component" value="Unassembled WGS sequence"/>
</dbReference>
<evidence type="ECO:0000256" key="1">
    <source>
        <dbReference type="SAM" id="SignalP"/>
    </source>
</evidence>
<reference evidence="3" key="1">
    <citation type="journal article" date="2013" name="Int. J. Syst. Evol. Microbiol.">
        <title>Aestuariibaculum suncheonense gen. nov., sp. nov., a marine bacterium of the family Flavobacteriaceae isolated from a tidal flat and emended descriptions of the genera Gaetbulibacter and Tamlana.</title>
        <authorList>
            <person name="Jeong S.H."/>
            <person name="Park M.S."/>
            <person name="Jin H.M."/>
            <person name="Lee K."/>
            <person name="Park W."/>
            <person name="Jeon C.O."/>
        </authorList>
    </citation>
    <scope>NUCLEOTIDE SEQUENCE</scope>
    <source>
        <strain evidence="3">SC17</strain>
    </source>
</reference>
<keyword evidence="4" id="KW-1185">Reference proteome</keyword>
<evidence type="ECO:0000313" key="3">
    <source>
        <dbReference type="EMBL" id="MBD0834826.1"/>
    </source>
</evidence>
<feature type="chain" id="PRO_5035157152" evidence="1">
    <location>
        <begin position="26"/>
        <end position="525"/>
    </location>
</feature>
<dbReference type="Gene3D" id="2.60.40.1180">
    <property type="entry name" value="Golgi alpha-mannosidase II"/>
    <property type="match status" value="1"/>
</dbReference>
<dbReference type="PANTHER" id="PTHR42767:SF1">
    <property type="entry name" value="ENDO-BETA-1,6-GALACTANASE-LIKE DOMAIN-CONTAINING PROTEIN"/>
    <property type="match status" value="1"/>
</dbReference>
<dbReference type="SUPFAM" id="SSF51445">
    <property type="entry name" value="(Trans)glycosidases"/>
    <property type="match status" value="1"/>
</dbReference>
<dbReference type="InterPro" id="IPR039514">
    <property type="entry name" value="6GAL-like"/>
</dbReference>
<dbReference type="InterPro" id="IPR017853">
    <property type="entry name" value="GH"/>
</dbReference>
<protein>
    <submittedName>
        <fullName evidence="3">Xylanase</fullName>
    </submittedName>
</protein>
<dbReference type="Pfam" id="PF14587">
    <property type="entry name" value="Glyco_hydr_30_2"/>
    <property type="match status" value="1"/>
</dbReference>
<dbReference type="InterPro" id="IPR039743">
    <property type="entry name" value="6GAL/EXGAL"/>
</dbReference>
<reference evidence="3" key="2">
    <citation type="submission" date="2020-09" db="EMBL/GenBank/DDBJ databases">
        <authorList>
            <person name="Wu Z."/>
        </authorList>
    </citation>
    <scope>NUCLEOTIDE SEQUENCE</scope>
    <source>
        <strain evidence="3">SC17</strain>
    </source>
</reference>
<sequence length="525" mass="59785">MNSIKKVKLYITLSFIAFQASPISAQNVKTKDIPIEIEINTKITYQTIHNFGASDAWSTQFVGKYWPESSRKEIAKLLFSTGNKVDGSPEGIGLTAWRFNIGAGSADQGKESSINDVWRQSECFLNEDQTYNWNKQEGQQWFLKAAKEFGVKTFIGFVNSPPIYYTENQKAWSGNGTRSNLLKTNYKTYADFLSEVVKGIHEKTGIMLDYISPFNEPQWEWECCKQEGSPWANDEIFQVVKAINTSFEANHISSQIELTEAAKINYLYTISDKPHRGNQIDYFFNKASKGYVGDLKSVAKKVAGHSYFTTWDSNTLINTRKSLSDKLDQTGLEYWMTEYCILEDNSEIKGGGRDLGIDAALYVAKVIHSDLVFANASAWHWWLAISPYDYKDGLIYIDKNTYGGRFYESKMLWALGHYSRFIKPGMKRVASRRMDGVSQAETISEVLHSVYQSDDELVIVFVNQLHKDKTVKLSGLPKDYIISGVYLTNNEAHFNLKKMNTSRIIENIPLPKRSLVTCILKKNKS</sequence>
<dbReference type="Gene3D" id="3.20.20.80">
    <property type="entry name" value="Glycosidases"/>
    <property type="match status" value="1"/>
</dbReference>
<comment type="caution">
    <text evidence="3">The sequence shown here is derived from an EMBL/GenBank/DDBJ whole genome shotgun (WGS) entry which is preliminary data.</text>
</comment>
<dbReference type="PANTHER" id="PTHR42767">
    <property type="entry name" value="ENDO-BETA-1,6-GALACTANASE"/>
    <property type="match status" value="1"/>
</dbReference>
<evidence type="ECO:0000313" key="4">
    <source>
        <dbReference type="Proteomes" id="UP000602057"/>
    </source>
</evidence>
<dbReference type="EMBL" id="JACVXC010000001">
    <property type="protein sequence ID" value="MBD0834826.1"/>
    <property type="molecule type" value="Genomic_DNA"/>
</dbReference>
<feature type="signal peptide" evidence="1">
    <location>
        <begin position="1"/>
        <end position="25"/>
    </location>
</feature>
<name>A0A8J6UJI7_9FLAO</name>
<keyword evidence="3" id="KW-0119">Carbohydrate metabolism</keyword>
<dbReference type="InterPro" id="IPR013780">
    <property type="entry name" value="Glyco_hydro_b"/>
</dbReference>
<keyword evidence="3" id="KW-0378">Hydrolase</keyword>
<keyword evidence="1" id="KW-0732">Signal</keyword>
<gene>
    <name evidence="3" type="ORF">ICJ84_05220</name>
</gene>
<proteinExistence type="predicted"/>
<dbReference type="RefSeq" id="WP_188215278.1">
    <property type="nucleotide sequence ID" value="NZ_BAABGH010000018.1"/>
</dbReference>
<dbReference type="GO" id="GO:0045493">
    <property type="term" value="P:xylan catabolic process"/>
    <property type="evidence" value="ECO:0007669"/>
    <property type="project" value="UniProtKB-KW"/>
</dbReference>
<dbReference type="GO" id="GO:0004553">
    <property type="term" value="F:hydrolase activity, hydrolyzing O-glycosyl compounds"/>
    <property type="evidence" value="ECO:0007669"/>
    <property type="project" value="InterPro"/>
</dbReference>
<accession>A0A8J6UJI7</accession>
<keyword evidence="3" id="KW-0326">Glycosidase</keyword>
<keyword evidence="3" id="KW-0858">Xylan degradation</keyword>
<evidence type="ECO:0000259" key="2">
    <source>
        <dbReference type="Pfam" id="PF14587"/>
    </source>
</evidence>
<organism evidence="3 4">
    <name type="scientific">Aestuariibaculum suncheonense</name>
    <dbReference type="NCBI Taxonomy" id="1028745"/>
    <lineage>
        <taxon>Bacteria</taxon>
        <taxon>Pseudomonadati</taxon>
        <taxon>Bacteroidota</taxon>
        <taxon>Flavobacteriia</taxon>
        <taxon>Flavobacteriales</taxon>
        <taxon>Flavobacteriaceae</taxon>
    </lineage>
</organism>